<dbReference type="Pfam" id="PF04434">
    <property type="entry name" value="SWIM"/>
    <property type="match status" value="1"/>
</dbReference>
<evidence type="ECO:0000256" key="6">
    <source>
        <dbReference type="ARBA" id="ARBA00023172"/>
    </source>
</evidence>
<keyword evidence="2" id="KW-0479">Metal-binding</keyword>
<feature type="compositionally biased region" description="Basic residues" evidence="8">
    <location>
        <begin position="754"/>
        <end position="764"/>
    </location>
</feature>
<feature type="domain" description="SWIM-type" evidence="9">
    <location>
        <begin position="673"/>
        <end position="705"/>
    </location>
</feature>
<evidence type="ECO:0000256" key="3">
    <source>
        <dbReference type="ARBA" id="ARBA00022771"/>
    </source>
</evidence>
<feature type="region of interest" description="Disordered" evidence="8">
    <location>
        <begin position="810"/>
        <end position="884"/>
    </location>
</feature>
<accession>A0ABQ5AI12</accession>
<dbReference type="SMART" id="SM00575">
    <property type="entry name" value="ZnF_PMZ"/>
    <property type="match status" value="1"/>
</dbReference>
<evidence type="ECO:0000256" key="5">
    <source>
        <dbReference type="ARBA" id="ARBA00023125"/>
    </source>
</evidence>
<evidence type="ECO:0000313" key="10">
    <source>
        <dbReference type="EMBL" id="GJT00749.1"/>
    </source>
</evidence>
<dbReference type="Pfam" id="PF10551">
    <property type="entry name" value="MULE"/>
    <property type="match status" value="1"/>
</dbReference>
<keyword evidence="6" id="KW-0233">DNA recombination</keyword>
<keyword evidence="3 7" id="KW-0863">Zinc-finger</keyword>
<reference evidence="10" key="1">
    <citation type="journal article" date="2022" name="Int. J. Mol. Sci.">
        <title>Draft Genome of Tanacetum Coccineum: Genomic Comparison of Closely Related Tanacetum-Family Plants.</title>
        <authorList>
            <person name="Yamashiro T."/>
            <person name="Shiraishi A."/>
            <person name="Nakayama K."/>
            <person name="Satake H."/>
        </authorList>
    </citation>
    <scope>NUCLEOTIDE SEQUENCE</scope>
</reference>
<dbReference type="InterPro" id="IPR006564">
    <property type="entry name" value="Znf_PMZ"/>
</dbReference>
<dbReference type="PANTHER" id="PTHR31973:SF189">
    <property type="entry name" value="TRANSPOSASE, MUDR, PLANT, MULE TRANSPOSASE DOMAIN PROTEIN-RELATED"/>
    <property type="match status" value="1"/>
</dbReference>
<feature type="compositionally biased region" description="Basic and acidic residues" evidence="8">
    <location>
        <begin position="203"/>
        <end position="213"/>
    </location>
</feature>
<dbReference type="InterPro" id="IPR004332">
    <property type="entry name" value="Transposase_MuDR"/>
</dbReference>
<proteinExistence type="predicted"/>
<dbReference type="InterPro" id="IPR058594">
    <property type="entry name" value="PB1-like_dom_pln"/>
</dbReference>
<dbReference type="Proteomes" id="UP001151760">
    <property type="component" value="Unassembled WGS sequence"/>
</dbReference>
<dbReference type="InterPro" id="IPR001207">
    <property type="entry name" value="Transposase_mutator"/>
</dbReference>
<keyword evidence="4" id="KW-0862">Zinc</keyword>
<evidence type="ECO:0000256" key="2">
    <source>
        <dbReference type="ARBA" id="ARBA00022723"/>
    </source>
</evidence>
<reference evidence="10" key="2">
    <citation type="submission" date="2022-01" db="EMBL/GenBank/DDBJ databases">
        <authorList>
            <person name="Yamashiro T."/>
            <person name="Shiraishi A."/>
            <person name="Satake H."/>
            <person name="Nakayama K."/>
        </authorList>
    </citation>
    <scope>NUCLEOTIDE SEQUENCE</scope>
</reference>
<evidence type="ECO:0000256" key="7">
    <source>
        <dbReference type="PROSITE-ProRule" id="PRU00325"/>
    </source>
</evidence>
<organism evidence="10 11">
    <name type="scientific">Tanacetum coccineum</name>
    <dbReference type="NCBI Taxonomy" id="301880"/>
    <lineage>
        <taxon>Eukaryota</taxon>
        <taxon>Viridiplantae</taxon>
        <taxon>Streptophyta</taxon>
        <taxon>Embryophyta</taxon>
        <taxon>Tracheophyta</taxon>
        <taxon>Spermatophyta</taxon>
        <taxon>Magnoliopsida</taxon>
        <taxon>eudicotyledons</taxon>
        <taxon>Gunneridae</taxon>
        <taxon>Pentapetalae</taxon>
        <taxon>asterids</taxon>
        <taxon>campanulids</taxon>
        <taxon>Asterales</taxon>
        <taxon>Asteraceae</taxon>
        <taxon>Asteroideae</taxon>
        <taxon>Anthemideae</taxon>
        <taxon>Anthemidinae</taxon>
        <taxon>Tanacetum</taxon>
    </lineage>
</organism>
<evidence type="ECO:0000259" key="9">
    <source>
        <dbReference type="PROSITE" id="PS50966"/>
    </source>
</evidence>
<keyword evidence="5" id="KW-0238">DNA-binding</keyword>
<dbReference type="Pfam" id="PF03108">
    <property type="entry name" value="DBD_Tnp_Mut"/>
    <property type="match status" value="1"/>
</dbReference>
<dbReference type="InterPro" id="IPR007527">
    <property type="entry name" value="Znf_SWIM"/>
</dbReference>
<dbReference type="PROSITE" id="PS01007">
    <property type="entry name" value="TRANSPOSASE_MUTATOR"/>
    <property type="match status" value="1"/>
</dbReference>
<feature type="region of interest" description="Disordered" evidence="8">
    <location>
        <begin position="747"/>
        <end position="776"/>
    </location>
</feature>
<keyword evidence="1" id="KW-0815">Transposition</keyword>
<dbReference type="PROSITE" id="PS50966">
    <property type="entry name" value="ZF_SWIM"/>
    <property type="match status" value="1"/>
</dbReference>
<feature type="compositionally biased region" description="Basic and acidic residues" evidence="8">
    <location>
        <begin position="1016"/>
        <end position="1027"/>
    </location>
</feature>
<dbReference type="PANTHER" id="PTHR31973">
    <property type="entry name" value="POLYPROTEIN, PUTATIVE-RELATED"/>
    <property type="match status" value="1"/>
</dbReference>
<evidence type="ECO:0000256" key="1">
    <source>
        <dbReference type="ARBA" id="ARBA00022578"/>
    </source>
</evidence>
<dbReference type="EMBL" id="BQNB010012219">
    <property type="protein sequence ID" value="GJT00749.1"/>
    <property type="molecule type" value="Genomic_DNA"/>
</dbReference>
<protein>
    <submittedName>
        <fullName evidence="10">Multidrug resistance-associated protein 5</fullName>
    </submittedName>
</protein>
<evidence type="ECO:0000256" key="8">
    <source>
        <dbReference type="SAM" id="MobiDB-lite"/>
    </source>
</evidence>
<feature type="region of interest" description="Disordered" evidence="8">
    <location>
        <begin position="999"/>
        <end position="1050"/>
    </location>
</feature>
<gene>
    <name evidence="10" type="ORF">Tco_0821918</name>
</gene>
<evidence type="ECO:0000256" key="4">
    <source>
        <dbReference type="ARBA" id="ARBA00022833"/>
    </source>
</evidence>
<dbReference type="InterPro" id="IPR018289">
    <property type="entry name" value="MULE_transposase_dom"/>
</dbReference>
<comment type="caution">
    <text evidence="10">The sequence shown here is derived from an EMBL/GenBank/DDBJ whole genome shotgun (WGS) entry which is preliminary data.</text>
</comment>
<name>A0ABQ5AI12_9ASTR</name>
<feature type="compositionally biased region" description="Low complexity" evidence="8">
    <location>
        <begin position="820"/>
        <end position="880"/>
    </location>
</feature>
<sequence length="1050" mass="118054">MASDSQEASFLIKYHRGGVFVRDPLSYDYEILSEIPNVDLVSLGLAGFISLLETEFTSSVKSLFYLVPSLDFHLGLKPLKCEADFNECVQCGVNNDHVLHVYASHSEFDLNETITEQNDNSGSDLEEDDYNVYDYCSSGESDTASVDHLSDDEEEVLAVRTKKREPAPKKKASKMFDESFFTSIFNGLPRDDFDDSSNPNNDDQDKLGDHWPIHDPNTKWKKIRPQLGERYEGPEQLKRALTYYALANGYKLYFEVNNPRRLVAKCSKDNQENKCPFRLWASWMQCEKSFQIKNLIDEHVCSRTYEYGSLITSNWIARNYAKKIMINPSIKVKDIVALVLKKYKCKVSVSQARRGKIKALKQYETCLEDHYGMLWSYATEILNSNEGSTCKVGVDVMPDGKAYFSCFYVCFKALREGWLEGCRRVIGLDGCFLKTLCKGELLSAVGRDGNNQIYPIAWAVVSVENKENWSWFMQCLNDDLGIGDGEGLTIISDQHKGIIEAVKDVFPLSEHRQCARHIYANFRKKFSGVQFRSLFWQAAKATYPARFEKVMQEIKDLNIEAHKHLMERNPESWSRAFFKTDRVCDAVENGISECFNSLIVEARRKPIINMLEDIRIGLMERMQRMREKHAKWAEGMCPNIRKKIEKLKDHHRNWRVVPSGETRFEVRNGYEAFKVDERLRTCTCRAWQLTGIPCQHGIAALYFLHREPEEYVSEWFLKDKVVSAYNHYIEGLNGMDQWPATSYQKPLPPIIRRMPGRPAHKRKRDAFENDGNRTRLSRKGQVNHCTLCSASGHNQRACPSKKEGFAVAVVTPTSTRGGKTSARGGSTSARGGSTSARGGSTSARGGSTSARGGSTSARGGSTSARGGKTVQVSSPSSPSVGFEMSANNGSAIRIRGGVYIRGGRGGSPTRSATNEAERTGLRTVNGKVVRTRGRGDGSRSRMYPNGIRPIGYGVSWDPVDGETMLGDSMGIPRPAWPEGITPEDVRIHAAESQAQAVIPLSSSQPLASQEELQDEEPVHVERRVSERLKHKSIKMKPGPGLTEDDAIFIQ</sequence>
<feature type="region of interest" description="Disordered" evidence="8">
    <location>
        <begin position="191"/>
        <end position="213"/>
    </location>
</feature>
<keyword evidence="11" id="KW-1185">Reference proteome</keyword>
<evidence type="ECO:0000313" key="11">
    <source>
        <dbReference type="Proteomes" id="UP001151760"/>
    </source>
</evidence>
<dbReference type="Pfam" id="PF26130">
    <property type="entry name" value="PB1-like"/>
    <property type="match status" value="1"/>
</dbReference>